<protein>
    <submittedName>
        <fullName evidence="4">Tripartite tricarboxylate transporter TctB family protein</fullName>
    </submittedName>
</protein>
<proteinExistence type="predicted"/>
<feature type="transmembrane region" description="Helical" evidence="2">
    <location>
        <begin position="102"/>
        <end position="122"/>
    </location>
</feature>
<dbReference type="Pfam" id="PF07331">
    <property type="entry name" value="TctB"/>
    <property type="match status" value="1"/>
</dbReference>
<evidence type="ECO:0000259" key="3">
    <source>
        <dbReference type="Pfam" id="PF07331"/>
    </source>
</evidence>
<comment type="caution">
    <text evidence="4">The sequence shown here is derived from an EMBL/GenBank/DDBJ whole genome shotgun (WGS) entry which is preliminary data.</text>
</comment>
<feature type="transmembrane region" description="Helical" evidence="2">
    <location>
        <begin position="32"/>
        <end position="50"/>
    </location>
</feature>
<gene>
    <name evidence="4" type="ORF">GR170_13800</name>
</gene>
<evidence type="ECO:0000313" key="4">
    <source>
        <dbReference type="EMBL" id="MXN18918.1"/>
    </source>
</evidence>
<feature type="compositionally biased region" description="Basic and acidic residues" evidence="1">
    <location>
        <begin position="1"/>
        <end position="15"/>
    </location>
</feature>
<evidence type="ECO:0000313" key="5">
    <source>
        <dbReference type="Proteomes" id="UP000477911"/>
    </source>
</evidence>
<reference evidence="4 5" key="1">
    <citation type="submission" date="2019-12" db="EMBL/GenBank/DDBJ databases">
        <authorList>
            <person name="Li M."/>
        </authorList>
    </citation>
    <scope>NUCLEOTIDE SEQUENCE [LARGE SCALE GENOMIC DNA]</scope>
    <source>
        <strain evidence="4 5">GBMRC 2024</strain>
    </source>
</reference>
<sequence>MTESEHHHDSSRDGSSDATPGGAAGKRRPGELVFTIILVIFSAVLLWNAYGIAGFEALSSPGAIPMGTAAVMLISAAMVLNQTLRKPRAEDETMLQDIVPPLVIVLALFLVAYGVLLEPLGFLPTSLLFLLASIKILSKRSWGFTITVSVGSLLGIYLVFRIVFTVLMPTGIIPEAEILQAIRNLFAGGA</sequence>
<feature type="transmembrane region" description="Helical" evidence="2">
    <location>
        <begin position="142"/>
        <end position="164"/>
    </location>
</feature>
<organism evidence="4 5">
    <name type="scientific">Pseudooceanicola albus</name>
    <dbReference type="NCBI Taxonomy" id="2692189"/>
    <lineage>
        <taxon>Bacteria</taxon>
        <taxon>Pseudomonadati</taxon>
        <taxon>Pseudomonadota</taxon>
        <taxon>Alphaproteobacteria</taxon>
        <taxon>Rhodobacterales</taxon>
        <taxon>Paracoccaceae</taxon>
        <taxon>Pseudooceanicola</taxon>
    </lineage>
</organism>
<keyword evidence="2" id="KW-0472">Membrane</keyword>
<feature type="transmembrane region" description="Helical" evidence="2">
    <location>
        <begin position="62"/>
        <end position="81"/>
    </location>
</feature>
<dbReference type="InterPro" id="IPR009936">
    <property type="entry name" value="DUF1468"/>
</dbReference>
<keyword evidence="2" id="KW-1133">Transmembrane helix</keyword>
<dbReference type="AlphaFoldDB" id="A0A6L7G612"/>
<accession>A0A6L7G612</accession>
<name>A0A6L7G612_9RHOB</name>
<keyword evidence="2" id="KW-0812">Transmembrane</keyword>
<feature type="domain" description="DUF1468" evidence="3">
    <location>
        <begin position="33"/>
        <end position="169"/>
    </location>
</feature>
<dbReference type="EMBL" id="WUMU01000016">
    <property type="protein sequence ID" value="MXN18918.1"/>
    <property type="molecule type" value="Genomic_DNA"/>
</dbReference>
<evidence type="ECO:0000256" key="2">
    <source>
        <dbReference type="SAM" id="Phobius"/>
    </source>
</evidence>
<feature type="region of interest" description="Disordered" evidence="1">
    <location>
        <begin position="1"/>
        <end position="26"/>
    </location>
</feature>
<keyword evidence="5" id="KW-1185">Reference proteome</keyword>
<evidence type="ECO:0000256" key="1">
    <source>
        <dbReference type="SAM" id="MobiDB-lite"/>
    </source>
</evidence>
<dbReference type="Proteomes" id="UP000477911">
    <property type="component" value="Unassembled WGS sequence"/>
</dbReference>
<dbReference type="RefSeq" id="WP_160895049.1">
    <property type="nucleotide sequence ID" value="NZ_WUMU01000016.1"/>
</dbReference>